<dbReference type="GO" id="GO:0004357">
    <property type="term" value="F:glutamate-cysteine ligase activity"/>
    <property type="evidence" value="ECO:0007669"/>
    <property type="project" value="InterPro"/>
</dbReference>
<keyword evidence="2" id="KW-1185">Reference proteome</keyword>
<name>W7TZ43_9STRA</name>
<comment type="caution">
    <text evidence="1">The sequence shown here is derived from an EMBL/GenBank/DDBJ whole genome shotgun (WGS) entry which is preliminary data.</text>
</comment>
<accession>W7TZ43</accession>
<dbReference type="InterPro" id="IPR004308">
    <property type="entry name" value="GCS"/>
</dbReference>
<protein>
    <submittedName>
        <fullName evidence="1">Glutamate cysteine ligase</fullName>
    </submittedName>
</protein>
<gene>
    <name evidence="1" type="ORF">Naga_103405g1</name>
</gene>
<proteinExistence type="predicted"/>
<reference evidence="1 2" key="1">
    <citation type="journal article" date="2014" name="Mol. Plant">
        <title>Chromosome Scale Genome Assembly and Transcriptome Profiling of Nannochloropsis gaditana in Nitrogen Depletion.</title>
        <authorList>
            <person name="Corteggiani Carpinelli E."/>
            <person name="Telatin A."/>
            <person name="Vitulo N."/>
            <person name="Forcato C."/>
            <person name="D'Angelo M."/>
            <person name="Schiavon R."/>
            <person name="Vezzi A."/>
            <person name="Giacometti G.M."/>
            <person name="Morosinotto T."/>
            <person name="Valle G."/>
        </authorList>
    </citation>
    <scope>NUCLEOTIDE SEQUENCE [LARGE SCALE GENOMIC DNA]</scope>
    <source>
        <strain evidence="1 2">B-31</strain>
    </source>
</reference>
<dbReference type="OrthoDB" id="7939818at2759"/>
<keyword evidence="1" id="KW-0436">Ligase</keyword>
<dbReference type="Pfam" id="PF03074">
    <property type="entry name" value="GCS"/>
    <property type="match status" value="1"/>
</dbReference>
<dbReference type="EMBL" id="AZIL01000854">
    <property type="protein sequence ID" value="EWM25674.1"/>
    <property type="molecule type" value="Genomic_DNA"/>
</dbReference>
<dbReference type="AlphaFoldDB" id="W7TZ43"/>
<dbReference type="GO" id="GO:0006750">
    <property type="term" value="P:glutathione biosynthetic process"/>
    <property type="evidence" value="ECO:0007669"/>
    <property type="project" value="InterPro"/>
</dbReference>
<dbReference type="Proteomes" id="UP000019335">
    <property type="component" value="Chromosome 10"/>
</dbReference>
<evidence type="ECO:0000313" key="2">
    <source>
        <dbReference type="Proteomes" id="UP000019335"/>
    </source>
</evidence>
<sequence>MHTPLSLPPSLPPSLPSCQVGRYLELVRRRATGEVLTTAAYIRAYVLAHPDATRSCHSPSLLISCVIATI</sequence>
<organism evidence="1 2">
    <name type="scientific">Nannochloropsis gaditana</name>
    <dbReference type="NCBI Taxonomy" id="72520"/>
    <lineage>
        <taxon>Eukaryota</taxon>
        <taxon>Sar</taxon>
        <taxon>Stramenopiles</taxon>
        <taxon>Ochrophyta</taxon>
        <taxon>Eustigmatophyceae</taxon>
        <taxon>Eustigmatales</taxon>
        <taxon>Monodopsidaceae</taxon>
        <taxon>Nannochloropsis</taxon>
    </lineage>
</organism>
<evidence type="ECO:0000313" key="1">
    <source>
        <dbReference type="EMBL" id="EWM25674.1"/>
    </source>
</evidence>